<evidence type="ECO:0000313" key="2">
    <source>
        <dbReference type="EMBL" id="CAE8603541.1"/>
    </source>
</evidence>
<accession>A0A813ENC1</accession>
<gene>
    <name evidence="2" type="ORF">PGLA1383_LOCUS21748</name>
</gene>
<feature type="compositionally biased region" description="Low complexity" evidence="1">
    <location>
        <begin position="179"/>
        <end position="188"/>
    </location>
</feature>
<protein>
    <submittedName>
        <fullName evidence="2">Uncharacterized protein</fullName>
    </submittedName>
</protein>
<name>A0A813ENC1_POLGL</name>
<feature type="non-terminal residue" evidence="2">
    <location>
        <position position="251"/>
    </location>
</feature>
<feature type="region of interest" description="Disordered" evidence="1">
    <location>
        <begin position="167"/>
        <end position="251"/>
    </location>
</feature>
<comment type="caution">
    <text evidence="2">The sequence shown here is derived from an EMBL/GenBank/DDBJ whole genome shotgun (WGS) entry which is preliminary data.</text>
</comment>
<keyword evidence="3" id="KW-1185">Reference proteome</keyword>
<dbReference type="Proteomes" id="UP000654075">
    <property type="component" value="Unassembled WGS sequence"/>
</dbReference>
<dbReference type="EMBL" id="CAJNNV010015516">
    <property type="protein sequence ID" value="CAE8603541.1"/>
    <property type="molecule type" value="Genomic_DNA"/>
</dbReference>
<organism evidence="2 3">
    <name type="scientific">Polarella glacialis</name>
    <name type="common">Dinoflagellate</name>
    <dbReference type="NCBI Taxonomy" id="89957"/>
    <lineage>
        <taxon>Eukaryota</taxon>
        <taxon>Sar</taxon>
        <taxon>Alveolata</taxon>
        <taxon>Dinophyceae</taxon>
        <taxon>Suessiales</taxon>
        <taxon>Suessiaceae</taxon>
        <taxon>Polarella</taxon>
    </lineage>
</organism>
<reference evidence="2" key="1">
    <citation type="submission" date="2021-02" db="EMBL/GenBank/DDBJ databases">
        <authorList>
            <person name="Dougan E. K."/>
            <person name="Rhodes N."/>
            <person name="Thang M."/>
            <person name="Chan C."/>
        </authorList>
    </citation>
    <scope>NUCLEOTIDE SEQUENCE</scope>
</reference>
<feature type="region of interest" description="Disordered" evidence="1">
    <location>
        <begin position="111"/>
        <end position="131"/>
    </location>
</feature>
<proteinExistence type="predicted"/>
<dbReference type="AlphaFoldDB" id="A0A813ENC1"/>
<evidence type="ECO:0000256" key="1">
    <source>
        <dbReference type="SAM" id="MobiDB-lite"/>
    </source>
</evidence>
<sequence>ALNFAWESPRPSSPGPSPGSAGLISRGLDTDAAAPPPSPVSPVSPGPPSLRKEQLTACRVVLAEMPPVSPICCAKEEDGCNVAEESDLGLLAELAEDGASSLYQQQRALLERRSEPPRAKGCQPEDAEEADPIVRRLDFSESLLRAVNQPVRPIALAHPRQQVARAAAVFEPGGGGSRGSRLSRSSRGNPQEDSEPNPRSLVSCSVLEENGGGMFASLPPCRPSVPASSPTLLPQKESQRLRWSPPISGPS</sequence>
<feature type="compositionally biased region" description="Pro residues" evidence="1">
    <location>
        <begin position="34"/>
        <end position="48"/>
    </location>
</feature>
<evidence type="ECO:0000313" key="3">
    <source>
        <dbReference type="Proteomes" id="UP000654075"/>
    </source>
</evidence>
<feature type="region of interest" description="Disordered" evidence="1">
    <location>
        <begin position="1"/>
        <end position="51"/>
    </location>
</feature>
<feature type="non-terminal residue" evidence="2">
    <location>
        <position position="1"/>
    </location>
</feature>